<organism evidence="4 5">
    <name type="scientific">Hornefia porci</name>
    <dbReference type="NCBI Taxonomy" id="2652292"/>
    <lineage>
        <taxon>Bacteria</taxon>
        <taxon>Bacillati</taxon>
        <taxon>Bacillota</taxon>
        <taxon>Clostridia</taxon>
        <taxon>Peptostreptococcales</taxon>
        <taxon>Anaerovoracaceae</taxon>
        <taxon>Hornefia</taxon>
    </lineage>
</organism>
<accession>A0A1Q9JJ21</accession>
<dbReference type="InterPro" id="IPR004173">
    <property type="entry name" value="3H_domain"/>
</dbReference>
<dbReference type="GO" id="GO:0046872">
    <property type="term" value="F:metal ion binding"/>
    <property type="evidence" value="ECO:0007669"/>
    <property type="project" value="UniProtKB-KW"/>
</dbReference>
<dbReference type="InterPro" id="IPR035922">
    <property type="entry name" value="3H_dom_sf"/>
</dbReference>
<evidence type="ECO:0000259" key="2">
    <source>
        <dbReference type="Pfam" id="PF02829"/>
    </source>
</evidence>
<dbReference type="InterPro" id="IPR036390">
    <property type="entry name" value="WH_DNA-bd_sf"/>
</dbReference>
<feature type="binding site" evidence="1">
    <location>
        <position position="82"/>
    </location>
    <ligand>
        <name>Ni(2+)</name>
        <dbReference type="ChEBI" id="CHEBI:49786"/>
    </ligand>
</feature>
<feature type="domain" description="3H" evidence="2">
    <location>
        <begin position="71"/>
        <end position="166"/>
    </location>
</feature>
<feature type="domain" description="Helix-turn-helix type 11" evidence="3">
    <location>
        <begin position="6"/>
        <end position="58"/>
    </location>
</feature>
<dbReference type="Gene3D" id="3.30.1340.20">
    <property type="entry name" value="3H domain"/>
    <property type="match status" value="1"/>
</dbReference>
<dbReference type="OrthoDB" id="9792661at2"/>
<keyword evidence="1" id="KW-0479">Metal-binding</keyword>
<reference evidence="4 5" key="1">
    <citation type="journal article" date="2016" name="Appl. Environ. Microbiol.">
        <title>Function and Phylogeny of Bacterial Butyryl Coenzyme A:Acetate Transferases and Their Diversity in the Proximal Colon of Swine.</title>
        <authorList>
            <person name="Trachsel J."/>
            <person name="Bayles D.O."/>
            <person name="Looft T."/>
            <person name="Levine U.Y."/>
            <person name="Allen H.K."/>
        </authorList>
    </citation>
    <scope>NUCLEOTIDE SEQUENCE [LARGE SCALE GENOMIC DNA]</scope>
    <source>
        <strain evidence="4 5">68-3-10</strain>
    </source>
</reference>
<dbReference type="GO" id="GO:0003677">
    <property type="term" value="F:DNA binding"/>
    <property type="evidence" value="ECO:0007669"/>
    <property type="project" value="UniProtKB-KW"/>
</dbReference>
<dbReference type="Pfam" id="PF02829">
    <property type="entry name" value="3H"/>
    <property type="match status" value="1"/>
</dbReference>
<comment type="caution">
    <text evidence="4">The sequence shown here is derived from an EMBL/GenBank/DDBJ whole genome shotgun (WGS) entry which is preliminary data.</text>
</comment>
<dbReference type="Gene3D" id="1.10.10.10">
    <property type="entry name" value="Winged helix-like DNA-binding domain superfamily/Winged helix DNA-binding domain"/>
    <property type="match status" value="1"/>
</dbReference>
<gene>
    <name evidence="4" type="ORF">BHK98_09055</name>
</gene>
<evidence type="ECO:0000256" key="1">
    <source>
        <dbReference type="PIRSR" id="PIRSR037847-1"/>
    </source>
</evidence>
<dbReference type="InterPro" id="IPR036388">
    <property type="entry name" value="WH-like_DNA-bd_sf"/>
</dbReference>
<sequence length="170" mass="19134">MKGTERRTEIIRRISSSEKPVSGTDLAAEYGVSRQVIVQDIALLRATGCQIISTNRGYLLVETDRPRRVFKVSHTAEQMEDELNAVVDLGGTVVNVFVWHRVYGKVTGDLDISSRRKVREFLEGIRESRSAPLMNITSGYHYHTVEAPDEETLELIGQELSARGYLLPED</sequence>
<name>A0A1Q9JJ21_9FIRM</name>
<feature type="binding site" evidence="1">
    <location>
        <position position="74"/>
    </location>
    <ligand>
        <name>Ni(2+)</name>
        <dbReference type="ChEBI" id="CHEBI:49786"/>
    </ligand>
</feature>
<dbReference type="SUPFAM" id="SSF75500">
    <property type="entry name" value="Putative transcriptional regulator TM1602, C-terminal domain"/>
    <property type="match status" value="1"/>
</dbReference>
<keyword evidence="5" id="KW-1185">Reference proteome</keyword>
<keyword evidence="4" id="KW-0238">DNA-binding</keyword>
<dbReference type="InterPro" id="IPR026043">
    <property type="entry name" value="NadR"/>
</dbReference>
<dbReference type="RefSeq" id="WP_075713591.1">
    <property type="nucleotide sequence ID" value="NZ_MJIE01000001.1"/>
</dbReference>
<evidence type="ECO:0000259" key="3">
    <source>
        <dbReference type="Pfam" id="PF08279"/>
    </source>
</evidence>
<dbReference type="PIRSF" id="PIRSF037847">
    <property type="entry name" value="NiaR"/>
    <property type="match status" value="1"/>
</dbReference>
<proteinExistence type="predicted"/>
<evidence type="ECO:0000313" key="4">
    <source>
        <dbReference type="EMBL" id="OLR56200.1"/>
    </source>
</evidence>
<dbReference type="AlphaFoldDB" id="A0A1Q9JJ21"/>
<feature type="binding site" evidence="1">
    <location>
        <position position="141"/>
    </location>
    <ligand>
        <name>Ni(2+)</name>
        <dbReference type="ChEBI" id="CHEBI:49786"/>
    </ligand>
</feature>
<dbReference type="Pfam" id="PF08279">
    <property type="entry name" value="HTH_11"/>
    <property type="match status" value="1"/>
</dbReference>
<dbReference type="SUPFAM" id="SSF46785">
    <property type="entry name" value="Winged helix' DNA-binding domain"/>
    <property type="match status" value="1"/>
</dbReference>
<dbReference type="EMBL" id="MJIE01000001">
    <property type="protein sequence ID" value="OLR56200.1"/>
    <property type="molecule type" value="Genomic_DNA"/>
</dbReference>
<dbReference type="InterPro" id="IPR013196">
    <property type="entry name" value="HTH_11"/>
</dbReference>
<dbReference type="Proteomes" id="UP000187404">
    <property type="component" value="Unassembled WGS sequence"/>
</dbReference>
<protein>
    <submittedName>
        <fullName evidence="4">DNA-binding transcriptional regulator</fullName>
    </submittedName>
</protein>
<dbReference type="STRING" id="1261640.BHK98_09055"/>
<evidence type="ECO:0000313" key="5">
    <source>
        <dbReference type="Proteomes" id="UP000187404"/>
    </source>
</evidence>
<keyword evidence="1" id="KW-0533">Nickel</keyword>
<dbReference type="PANTHER" id="PTHR40068:SF1">
    <property type="entry name" value="TRANSCRIPTION REPRESSOR NIAR-RELATED"/>
    <property type="match status" value="1"/>
</dbReference>
<feature type="binding site" evidence="1">
    <location>
        <position position="143"/>
    </location>
    <ligand>
        <name>Ni(2+)</name>
        <dbReference type="ChEBI" id="CHEBI:49786"/>
    </ligand>
</feature>
<dbReference type="PANTHER" id="PTHR40068">
    <property type="entry name" value="TRANSCRIPTION REPRESSOR NIAR-RELATED"/>
    <property type="match status" value="1"/>
</dbReference>